<dbReference type="GO" id="GO:0003700">
    <property type="term" value="F:DNA-binding transcription factor activity"/>
    <property type="evidence" value="ECO:0007669"/>
    <property type="project" value="TreeGrafter"/>
</dbReference>
<keyword evidence="2" id="KW-0238">DNA-binding</keyword>
<dbReference type="SUPFAM" id="SSF53822">
    <property type="entry name" value="Periplasmic binding protein-like I"/>
    <property type="match status" value="1"/>
</dbReference>
<dbReference type="CDD" id="cd06289">
    <property type="entry name" value="PBP1_MalI-like"/>
    <property type="match status" value="1"/>
</dbReference>
<evidence type="ECO:0000256" key="2">
    <source>
        <dbReference type="ARBA" id="ARBA00023125"/>
    </source>
</evidence>
<dbReference type="PANTHER" id="PTHR30146:SF138">
    <property type="entry name" value="TRANSCRIPTIONAL REGULATORY PROTEIN"/>
    <property type="match status" value="1"/>
</dbReference>
<name>Q1R1H0_CHRI1</name>
<organism evidence="6 7">
    <name type="scientific">Chromohalobacter israelensis (strain ATCC BAA-138 / DSM 3043 / CIP 106854 / NCIMB 13768 / 1H11)</name>
    <name type="common">Chromohalobacter salexigens</name>
    <dbReference type="NCBI Taxonomy" id="290398"/>
    <lineage>
        <taxon>Bacteria</taxon>
        <taxon>Pseudomonadati</taxon>
        <taxon>Pseudomonadota</taxon>
        <taxon>Gammaproteobacteria</taxon>
        <taxon>Oceanospirillales</taxon>
        <taxon>Halomonadaceae</taxon>
        <taxon>Chromohalobacter</taxon>
    </lineage>
</organism>
<accession>Q1R1H0</accession>
<evidence type="ECO:0000256" key="4">
    <source>
        <dbReference type="SAM" id="MobiDB-lite"/>
    </source>
</evidence>
<evidence type="ECO:0000256" key="1">
    <source>
        <dbReference type="ARBA" id="ARBA00023015"/>
    </source>
</evidence>
<dbReference type="RefSeq" id="WP_011505384.1">
    <property type="nucleotide sequence ID" value="NC_007963.1"/>
</dbReference>
<dbReference type="SMART" id="SM00354">
    <property type="entry name" value="HTH_LACI"/>
    <property type="match status" value="1"/>
</dbReference>
<dbReference type="InterPro" id="IPR010982">
    <property type="entry name" value="Lambda_DNA-bd_dom_sf"/>
</dbReference>
<evidence type="ECO:0000256" key="3">
    <source>
        <dbReference type="ARBA" id="ARBA00023163"/>
    </source>
</evidence>
<evidence type="ECO:0000313" key="6">
    <source>
        <dbReference type="EMBL" id="ABE57438.1"/>
    </source>
</evidence>
<dbReference type="InterPro" id="IPR046335">
    <property type="entry name" value="LacI/GalR-like_sensor"/>
</dbReference>
<evidence type="ECO:0000313" key="7">
    <source>
        <dbReference type="Proteomes" id="UP000000239"/>
    </source>
</evidence>
<feature type="region of interest" description="Disordered" evidence="4">
    <location>
        <begin position="332"/>
        <end position="351"/>
    </location>
</feature>
<dbReference type="Gene3D" id="3.40.50.2300">
    <property type="match status" value="2"/>
</dbReference>
<keyword evidence="1" id="KW-0805">Transcription regulation</keyword>
<dbReference type="OrthoDB" id="6619319at2"/>
<dbReference type="AlphaFoldDB" id="Q1R1H0"/>
<dbReference type="InterPro" id="IPR000843">
    <property type="entry name" value="HTH_LacI"/>
</dbReference>
<dbReference type="InterPro" id="IPR028082">
    <property type="entry name" value="Peripla_BP_I"/>
</dbReference>
<proteinExistence type="predicted"/>
<feature type="domain" description="HTH lacI-type" evidence="5">
    <location>
        <begin position="5"/>
        <end position="59"/>
    </location>
</feature>
<dbReference type="Gene3D" id="1.10.260.40">
    <property type="entry name" value="lambda repressor-like DNA-binding domains"/>
    <property type="match status" value="1"/>
</dbReference>
<dbReference type="HOGENOM" id="CLU_037628_6_1_6"/>
<protein>
    <submittedName>
        <fullName evidence="6">Transcriptional regulator, LacI family</fullName>
    </submittedName>
</protein>
<dbReference type="GeneID" id="95332826"/>
<sequence length="351" mass="38447">MTRRPTLKTIADRVGVTVSAVSLALRDDPRISATTRSRIQEAAEALGYVYNRHAAGLRRGDSGTVAVCLNDLSNPFFTEFLGHMETRFREAGRMMLFCHAHETPSIQARFIRQMAEHGAAGLILVPVEGTSRADLEGPRVRHLRDFPLVLISRDVADTAFDRVINDDERGIRLLFEHLYALGHRRLAWLGGGGDTSTAHDRERSFRREMDAAGLPIDDATMHHGPTSLAFGDSMLDELMALPTPPTAIVCFSDVIAFGVLAACYRRGLRPGIDLSVTGFDDMGAAAYSAPALTSVRVRTDLIGDRASELLLARIAGDRQPAVREMMPPELVVRETTGPPPETGMLPPRRRG</sequence>
<dbReference type="PROSITE" id="PS50932">
    <property type="entry name" value="HTH_LACI_2"/>
    <property type="match status" value="1"/>
</dbReference>
<dbReference type="EMBL" id="CP000285">
    <property type="protein sequence ID" value="ABE57438.1"/>
    <property type="molecule type" value="Genomic_DNA"/>
</dbReference>
<reference evidence="6 7" key="1">
    <citation type="journal article" date="2011" name="Stand. Genomic Sci.">
        <title>Complete genome sequence of the halophilic and highly halotolerant Chromohalobacter salexigens type strain (1H11(T)).</title>
        <authorList>
            <person name="Copeland A."/>
            <person name="O'Connor K."/>
            <person name="Lucas S."/>
            <person name="Lapidus A."/>
            <person name="Berry K.W."/>
            <person name="Detter J.C."/>
            <person name="Del Rio T.G."/>
            <person name="Hammon N."/>
            <person name="Dalin E."/>
            <person name="Tice H."/>
            <person name="Pitluck S."/>
            <person name="Bruce D."/>
            <person name="Goodwin L."/>
            <person name="Han C."/>
            <person name="Tapia R."/>
            <person name="Saunders E."/>
            <person name="Schmutz J."/>
            <person name="Brettin T."/>
            <person name="Larimer F."/>
            <person name="Land M."/>
            <person name="Hauser L."/>
            <person name="Vargas C."/>
            <person name="Nieto J.J."/>
            <person name="Kyrpides N.C."/>
            <person name="Ivanova N."/>
            <person name="Goker M."/>
            <person name="Klenk H.P."/>
            <person name="Csonka L.N."/>
            <person name="Woyke T."/>
        </authorList>
    </citation>
    <scope>NUCLEOTIDE SEQUENCE [LARGE SCALE GENOMIC DNA]</scope>
    <source>
        <strain evidence="7">ATCC BAA-138 / DSM 3043 / CIP 106854 / NCIMB 13768 / 1H11</strain>
    </source>
</reference>
<gene>
    <name evidence="6" type="ordered locus">Csal_0074</name>
</gene>
<dbReference type="GO" id="GO:0000976">
    <property type="term" value="F:transcription cis-regulatory region binding"/>
    <property type="evidence" value="ECO:0007669"/>
    <property type="project" value="TreeGrafter"/>
</dbReference>
<dbReference type="Pfam" id="PF00356">
    <property type="entry name" value="LacI"/>
    <property type="match status" value="1"/>
</dbReference>
<dbReference type="Proteomes" id="UP000000239">
    <property type="component" value="Chromosome"/>
</dbReference>
<dbReference type="SUPFAM" id="SSF47413">
    <property type="entry name" value="lambda repressor-like DNA-binding domains"/>
    <property type="match status" value="1"/>
</dbReference>
<evidence type="ECO:0000259" key="5">
    <source>
        <dbReference type="PROSITE" id="PS50932"/>
    </source>
</evidence>
<dbReference type="eggNOG" id="COG1609">
    <property type="taxonomic scope" value="Bacteria"/>
</dbReference>
<dbReference type="KEGG" id="csa:Csal_0074"/>
<dbReference type="Pfam" id="PF13377">
    <property type="entry name" value="Peripla_BP_3"/>
    <property type="match status" value="1"/>
</dbReference>
<dbReference type="PANTHER" id="PTHR30146">
    <property type="entry name" value="LACI-RELATED TRANSCRIPTIONAL REPRESSOR"/>
    <property type="match status" value="1"/>
</dbReference>
<keyword evidence="7" id="KW-1185">Reference proteome</keyword>
<keyword evidence="3" id="KW-0804">Transcription</keyword>
<dbReference type="STRING" id="290398.Csal_0074"/>